<dbReference type="EMBL" id="CAFBRC010000025">
    <property type="protein sequence ID" value="CAB5074047.1"/>
    <property type="molecule type" value="Genomic_DNA"/>
</dbReference>
<gene>
    <name evidence="2" type="ORF">UFOPK4367_00533</name>
</gene>
<keyword evidence="1" id="KW-0472">Membrane</keyword>
<dbReference type="AlphaFoldDB" id="A0A6J7VDB3"/>
<keyword evidence="1" id="KW-1133">Transmembrane helix</keyword>
<name>A0A6J7VDB3_9ZZZZ</name>
<feature type="transmembrane region" description="Helical" evidence="1">
    <location>
        <begin position="20"/>
        <end position="40"/>
    </location>
</feature>
<evidence type="ECO:0000313" key="2">
    <source>
        <dbReference type="EMBL" id="CAB5074047.1"/>
    </source>
</evidence>
<organism evidence="2">
    <name type="scientific">freshwater metagenome</name>
    <dbReference type="NCBI Taxonomy" id="449393"/>
    <lineage>
        <taxon>unclassified sequences</taxon>
        <taxon>metagenomes</taxon>
        <taxon>ecological metagenomes</taxon>
    </lineage>
</organism>
<reference evidence="2" key="1">
    <citation type="submission" date="2020-05" db="EMBL/GenBank/DDBJ databases">
        <authorList>
            <person name="Chiriac C."/>
            <person name="Salcher M."/>
            <person name="Ghai R."/>
            <person name="Kavagutti S V."/>
        </authorList>
    </citation>
    <scope>NUCLEOTIDE SEQUENCE</scope>
</reference>
<proteinExistence type="predicted"/>
<keyword evidence="1" id="KW-0812">Transmembrane</keyword>
<evidence type="ECO:0000256" key="1">
    <source>
        <dbReference type="SAM" id="Phobius"/>
    </source>
</evidence>
<protein>
    <submittedName>
        <fullName evidence="2">Unannotated protein</fullName>
    </submittedName>
</protein>
<sequence length="49" mass="5661">MAWFTLILPATVFLHQHFLIDIYGGIFVAFTCYWSAMFAIEKPLLRVAP</sequence>
<accession>A0A6J7VDB3</accession>